<evidence type="ECO:0000313" key="1">
    <source>
        <dbReference type="EMBL" id="KDQ49582.1"/>
    </source>
</evidence>
<dbReference type="AlphaFoldDB" id="A0A067PEY0"/>
<dbReference type="OrthoDB" id="3365698at2759"/>
<dbReference type="InterPro" id="IPR032675">
    <property type="entry name" value="LRR_dom_sf"/>
</dbReference>
<dbReference type="SUPFAM" id="SSF52047">
    <property type="entry name" value="RNI-like"/>
    <property type="match status" value="1"/>
</dbReference>
<dbReference type="Gene3D" id="1.20.1280.50">
    <property type="match status" value="1"/>
</dbReference>
<sequence length="552" mass="61982">MEATSSWTECMWDVPRVRKFVPRMLPCPPSLRHPKREFVWNLLRSGRYPILDESIEVQEMAVKCRQDVEDVITSYHSLAPILTVNPDELLHVERWCHSALAPVRRLPTDLLQEIFLCCLTDTYTRPNLQSAPLLLCQVCFSWRSLCLSTPQLWSSIDLRDFRDSGSGLRSSLLPPTIVETWLARSGPTCPLSIRLCSHHPESRTLLPIALSHRDRWRKIDLTFFARDAEFFLALLPSQDPTPLLEQLDIHFSLPFESLNPRAGFPPPSDHMSTLLQRLTSTRLTELNISGSYAYVLSLREGIEMLSRCPNLVQCQLETKTISEATSLLARVRLNNLVSLELRAESAEVAYLSLTLPRLQSLTVFTSQNPAIQPHIHLVSFLARSTPPLEYLHLSPPPASEDHLVECLENTPRLKELSLTKMYPLQSPHLQCISDVMLSHLSASSSTGGYMALTTHLYLLEVDGDLLCSPEGLTGMLISRWRRNAPEECDMRPALGTEAAPFAANISGTNASGPSPFKLVVHSGTSYPLARVKELLTGVEHQFIQDGRTVTIS</sequence>
<dbReference type="InParanoid" id="A0A067PEY0"/>
<proteinExistence type="predicted"/>
<dbReference type="EMBL" id="KL197780">
    <property type="protein sequence ID" value="KDQ49582.1"/>
    <property type="molecule type" value="Genomic_DNA"/>
</dbReference>
<dbReference type="HOGENOM" id="CLU_018544_12_4_1"/>
<name>A0A067PEY0_9AGAM</name>
<reference evidence="2" key="1">
    <citation type="journal article" date="2014" name="Proc. Natl. Acad. Sci. U.S.A.">
        <title>Extensive sampling of basidiomycete genomes demonstrates inadequacy of the white-rot/brown-rot paradigm for wood decay fungi.</title>
        <authorList>
            <person name="Riley R."/>
            <person name="Salamov A.A."/>
            <person name="Brown D.W."/>
            <person name="Nagy L.G."/>
            <person name="Floudas D."/>
            <person name="Held B.W."/>
            <person name="Levasseur A."/>
            <person name="Lombard V."/>
            <person name="Morin E."/>
            <person name="Otillar R."/>
            <person name="Lindquist E.A."/>
            <person name="Sun H."/>
            <person name="LaButti K.M."/>
            <person name="Schmutz J."/>
            <person name="Jabbour D."/>
            <person name="Luo H."/>
            <person name="Baker S.E."/>
            <person name="Pisabarro A.G."/>
            <person name="Walton J.D."/>
            <person name="Blanchette R.A."/>
            <person name="Henrissat B."/>
            <person name="Martin F."/>
            <person name="Cullen D."/>
            <person name="Hibbett D.S."/>
            <person name="Grigoriev I.V."/>
        </authorList>
    </citation>
    <scope>NUCLEOTIDE SEQUENCE [LARGE SCALE GENOMIC DNA]</scope>
    <source>
        <strain evidence="2">MUCL 33604</strain>
    </source>
</reference>
<dbReference type="Gene3D" id="3.80.10.10">
    <property type="entry name" value="Ribonuclease Inhibitor"/>
    <property type="match status" value="1"/>
</dbReference>
<dbReference type="Proteomes" id="UP000027265">
    <property type="component" value="Unassembled WGS sequence"/>
</dbReference>
<keyword evidence="2" id="KW-1185">Reference proteome</keyword>
<protein>
    <submittedName>
        <fullName evidence="1">Uncharacterized protein</fullName>
    </submittedName>
</protein>
<dbReference type="STRING" id="933084.A0A067PEY0"/>
<gene>
    <name evidence="1" type="ORF">JAAARDRAFT_63644</name>
</gene>
<accession>A0A067PEY0</accession>
<organism evidence="1 2">
    <name type="scientific">Jaapia argillacea MUCL 33604</name>
    <dbReference type="NCBI Taxonomy" id="933084"/>
    <lineage>
        <taxon>Eukaryota</taxon>
        <taxon>Fungi</taxon>
        <taxon>Dikarya</taxon>
        <taxon>Basidiomycota</taxon>
        <taxon>Agaricomycotina</taxon>
        <taxon>Agaricomycetes</taxon>
        <taxon>Agaricomycetidae</taxon>
        <taxon>Jaapiales</taxon>
        <taxon>Jaapiaceae</taxon>
        <taxon>Jaapia</taxon>
    </lineage>
</organism>
<evidence type="ECO:0000313" key="2">
    <source>
        <dbReference type="Proteomes" id="UP000027265"/>
    </source>
</evidence>